<accession>L9YFQ2</accession>
<sequence>MQREPRVADATVAFAGTDVDPFVGVFTVIVEDVFTDECVVLFEWLVRSQVVSVDGQRLLLIDRQGESNRRFIYGFRWDLILENIQLILNR</sequence>
<protein>
    <submittedName>
        <fullName evidence="1">Uncharacterized protein</fullName>
    </submittedName>
</protein>
<name>L9YFQ2_NATP1</name>
<organism evidence="1 2">
    <name type="scientific">Natrinema pellirubrum (strain DSM 15624 / CIP 106293 / JCM 10476 / NCIMB 786 / 157)</name>
    <dbReference type="NCBI Taxonomy" id="797303"/>
    <lineage>
        <taxon>Archaea</taxon>
        <taxon>Methanobacteriati</taxon>
        <taxon>Methanobacteriota</taxon>
        <taxon>Stenosarchaea group</taxon>
        <taxon>Halobacteria</taxon>
        <taxon>Halobacteriales</taxon>
        <taxon>Natrialbaceae</taxon>
        <taxon>Natrinema</taxon>
    </lineage>
</organism>
<comment type="caution">
    <text evidence="1">The sequence shown here is derived from an EMBL/GenBank/DDBJ whole genome shotgun (WGS) entry which is preliminary data.</text>
</comment>
<gene>
    <name evidence="1" type="ORF">C488_14637</name>
</gene>
<evidence type="ECO:0000313" key="2">
    <source>
        <dbReference type="Proteomes" id="UP000011593"/>
    </source>
</evidence>
<reference evidence="1 2" key="1">
    <citation type="journal article" date="2014" name="PLoS Genet.">
        <title>Phylogenetically driven sequencing of extremely halophilic archaea reveals strategies for static and dynamic osmo-response.</title>
        <authorList>
            <person name="Becker E.A."/>
            <person name="Seitzer P.M."/>
            <person name="Tritt A."/>
            <person name="Larsen D."/>
            <person name="Krusor M."/>
            <person name="Yao A.I."/>
            <person name="Wu D."/>
            <person name="Madern D."/>
            <person name="Eisen J.A."/>
            <person name="Darling A.E."/>
            <person name="Facciotti M.T."/>
        </authorList>
    </citation>
    <scope>NUCLEOTIDE SEQUENCE [LARGE SCALE GENOMIC DNA]</scope>
    <source>
        <strain evidence="1 2">DSM 15624</strain>
    </source>
</reference>
<dbReference type="Proteomes" id="UP000011593">
    <property type="component" value="Unassembled WGS sequence"/>
</dbReference>
<dbReference type="AlphaFoldDB" id="L9YFQ2"/>
<keyword evidence="2" id="KW-1185">Reference proteome</keyword>
<evidence type="ECO:0000313" key="1">
    <source>
        <dbReference type="EMBL" id="ELY72924.1"/>
    </source>
</evidence>
<dbReference type="EMBL" id="AOIE01000086">
    <property type="protein sequence ID" value="ELY72924.1"/>
    <property type="molecule type" value="Genomic_DNA"/>
</dbReference>
<proteinExistence type="predicted"/>